<keyword evidence="2 5" id="KW-1133">Transmembrane helix</keyword>
<dbReference type="EMBL" id="BTFZ01000011">
    <property type="protein sequence ID" value="GMM36049.1"/>
    <property type="molecule type" value="Genomic_DNA"/>
</dbReference>
<protein>
    <recommendedName>
        <fullName evidence="8">Golgi to ER traffic protein 2</fullName>
    </recommendedName>
</protein>
<accession>A0AAV5QN08</accession>
<evidence type="ECO:0000256" key="1">
    <source>
        <dbReference type="ARBA" id="ARBA00022692"/>
    </source>
</evidence>
<feature type="transmembrane region" description="Helical" evidence="5">
    <location>
        <begin position="222"/>
        <end position="249"/>
    </location>
</feature>
<keyword evidence="1 5" id="KW-0812">Transmembrane</keyword>
<dbReference type="PANTHER" id="PTHR28263">
    <property type="entry name" value="GOLGI TO ER TRAFFIC PROTEIN 2"/>
    <property type="match status" value="1"/>
</dbReference>
<evidence type="ECO:0000256" key="4">
    <source>
        <dbReference type="SAM" id="MobiDB-lite"/>
    </source>
</evidence>
<feature type="transmembrane region" description="Helical" evidence="5">
    <location>
        <begin position="327"/>
        <end position="348"/>
    </location>
</feature>
<evidence type="ECO:0000256" key="3">
    <source>
        <dbReference type="ARBA" id="ARBA00023136"/>
    </source>
</evidence>
<dbReference type="PANTHER" id="PTHR28263:SF1">
    <property type="entry name" value="GOLGI TO ER TRAFFIC PROTEIN 2"/>
    <property type="match status" value="1"/>
</dbReference>
<dbReference type="InterPro" id="IPR028143">
    <property type="entry name" value="Get2/sif1"/>
</dbReference>
<proteinExistence type="predicted"/>
<dbReference type="RefSeq" id="XP_064853045.1">
    <property type="nucleotide sequence ID" value="XM_064996973.1"/>
</dbReference>
<evidence type="ECO:0000256" key="5">
    <source>
        <dbReference type="SAM" id="Phobius"/>
    </source>
</evidence>
<evidence type="ECO:0008006" key="8">
    <source>
        <dbReference type="Google" id="ProtNLM"/>
    </source>
</evidence>
<dbReference type="GeneID" id="90074024"/>
<name>A0AAV5QN08_9ASCO</name>
<feature type="compositionally biased region" description="Low complexity" evidence="4">
    <location>
        <begin position="33"/>
        <end position="59"/>
    </location>
</feature>
<feature type="region of interest" description="Disordered" evidence="4">
    <location>
        <begin position="1"/>
        <end position="87"/>
    </location>
</feature>
<dbReference type="Pfam" id="PF08690">
    <property type="entry name" value="GET2"/>
    <property type="match status" value="1"/>
</dbReference>
<reference evidence="6 7" key="1">
    <citation type="journal article" date="2023" name="Elife">
        <title>Identification of key yeast species and microbe-microbe interactions impacting larval growth of Drosophila in the wild.</title>
        <authorList>
            <person name="Mure A."/>
            <person name="Sugiura Y."/>
            <person name="Maeda R."/>
            <person name="Honda K."/>
            <person name="Sakurai N."/>
            <person name="Takahashi Y."/>
            <person name="Watada M."/>
            <person name="Katoh T."/>
            <person name="Gotoh A."/>
            <person name="Gotoh Y."/>
            <person name="Taniguchi I."/>
            <person name="Nakamura K."/>
            <person name="Hayashi T."/>
            <person name="Katayama T."/>
            <person name="Uemura T."/>
            <person name="Hattori Y."/>
        </authorList>
    </citation>
    <scope>NUCLEOTIDE SEQUENCE [LARGE SCALE GENOMIC DNA]</scope>
    <source>
        <strain evidence="6 7">SC-9</strain>
    </source>
</reference>
<keyword evidence="7" id="KW-1185">Reference proteome</keyword>
<feature type="compositionally biased region" description="Basic and acidic residues" evidence="4">
    <location>
        <begin position="8"/>
        <end position="18"/>
    </location>
</feature>
<dbReference type="AlphaFoldDB" id="A0AAV5QN08"/>
<dbReference type="Proteomes" id="UP001360560">
    <property type="component" value="Unassembled WGS sequence"/>
</dbReference>
<organism evidence="6 7">
    <name type="scientific">Saccharomycopsis crataegensis</name>
    <dbReference type="NCBI Taxonomy" id="43959"/>
    <lineage>
        <taxon>Eukaryota</taxon>
        <taxon>Fungi</taxon>
        <taxon>Dikarya</taxon>
        <taxon>Ascomycota</taxon>
        <taxon>Saccharomycotina</taxon>
        <taxon>Saccharomycetes</taxon>
        <taxon>Saccharomycopsidaceae</taxon>
        <taxon>Saccharomycopsis</taxon>
    </lineage>
</organism>
<feature type="transmembrane region" description="Helical" evidence="5">
    <location>
        <begin position="269"/>
        <end position="285"/>
    </location>
</feature>
<dbReference type="GO" id="GO:0006890">
    <property type="term" value="P:retrograde vesicle-mediated transport, Golgi to endoplasmic reticulum"/>
    <property type="evidence" value="ECO:0007669"/>
    <property type="project" value="TreeGrafter"/>
</dbReference>
<gene>
    <name evidence="6" type="ORF">DASC09_033740</name>
</gene>
<evidence type="ECO:0000256" key="2">
    <source>
        <dbReference type="ARBA" id="ARBA00022989"/>
    </source>
</evidence>
<keyword evidence="3 5" id="KW-0472">Membrane</keyword>
<evidence type="ECO:0000313" key="6">
    <source>
        <dbReference type="EMBL" id="GMM36049.1"/>
    </source>
</evidence>
<comment type="caution">
    <text evidence="6">The sequence shown here is derived from an EMBL/GenBank/DDBJ whole genome shotgun (WGS) entry which is preliminary data.</text>
</comment>
<evidence type="ECO:0000313" key="7">
    <source>
        <dbReference type="Proteomes" id="UP001360560"/>
    </source>
</evidence>
<sequence>MSTLSNAEKQKLLRERRQAKMKANGGDRLNKITSSNSSFASTSTPLQKSETTTNSNTENVIPEKVAKTASTGNTRSNRISSILDNPPPSLLNLKDEFDSKSSAIQEEDPDVADIDEIDIIRNKAFNALSGADKKGTSSNSAGSFPLQGDDIFSQNDFMKSFLGGSNLGGSPGDSTQDLFGKLMSNPDMANMFGGDGSIPSGGQSTAPSTIAYDSYRSSQFKAWYLVFRMLSLMAISIYSFFTLQIRFYFVESSTNDRYFLDDTNTFKKLFIAMETVSLCYFIQYLNSIDYQFQYDSIIPQFVISTGQMFLPSKLISTANAANKYYQVFKFFSTDVAIVVLALTLLSLIF</sequence>
<feature type="compositionally biased region" description="Polar residues" evidence="4">
    <location>
        <begin position="68"/>
        <end position="83"/>
    </location>
</feature>